<organism evidence="2 3">
    <name type="scientific">Saccharibacillus alkalitolerans</name>
    <dbReference type="NCBI Taxonomy" id="2705290"/>
    <lineage>
        <taxon>Bacteria</taxon>
        <taxon>Bacillati</taxon>
        <taxon>Bacillota</taxon>
        <taxon>Bacilli</taxon>
        <taxon>Bacillales</taxon>
        <taxon>Paenibacillaceae</taxon>
        <taxon>Saccharibacillus</taxon>
    </lineage>
</organism>
<dbReference type="Proteomes" id="UP000800303">
    <property type="component" value="Unassembled WGS sequence"/>
</dbReference>
<evidence type="ECO:0000256" key="1">
    <source>
        <dbReference type="SAM" id="Coils"/>
    </source>
</evidence>
<protein>
    <recommendedName>
        <fullName evidence="4">Flagellar protein FliT</fullName>
    </recommendedName>
</protein>
<comment type="caution">
    <text evidence="2">The sequence shown here is derived from an EMBL/GenBank/DDBJ whole genome shotgun (WGS) entry which is preliminary data.</text>
</comment>
<evidence type="ECO:0000313" key="2">
    <source>
        <dbReference type="EMBL" id="NGZ76116.1"/>
    </source>
</evidence>
<keyword evidence="1" id="KW-0175">Coiled coil</keyword>
<accession>A0ABX0F597</accession>
<dbReference type="RefSeq" id="WP_166274643.1">
    <property type="nucleotide sequence ID" value="NZ_JAAFGS010000004.1"/>
</dbReference>
<proteinExistence type="predicted"/>
<evidence type="ECO:0000313" key="3">
    <source>
        <dbReference type="Proteomes" id="UP000800303"/>
    </source>
</evidence>
<dbReference type="EMBL" id="JAAFGS010000004">
    <property type="protein sequence ID" value="NGZ76116.1"/>
    <property type="molecule type" value="Genomic_DNA"/>
</dbReference>
<name>A0ABX0F597_9BACL</name>
<reference evidence="2 3" key="1">
    <citation type="submission" date="2020-01" db="EMBL/GenBank/DDBJ databases">
        <title>Polyphasic characterisation and genomic insights into a novel alkali tolerant bacterium VR-M41.</title>
        <authorList>
            <person name="Vemuluri V.R."/>
        </authorList>
    </citation>
    <scope>NUCLEOTIDE SEQUENCE [LARGE SCALE GENOMIC DNA]</scope>
    <source>
        <strain evidence="2 3">VR-M41</strain>
    </source>
</reference>
<feature type="coiled-coil region" evidence="1">
    <location>
        <begin position="32"/>
        <end position="59"/>
    </location>
</feature>
<gene>
    <name evidence="2" type="ORF">GYN08_12380</name>
</gene>
<keyword evidence="3" id="KW-1185">Reference proteome</keyword>
<sequence length="114" mass="13400">MAEAVVKKLLNELQSITEDAISRLNTMDSDELELLANRREELVLSIEEYRNSINEENREQIAYILSFDMTILKRMLFLKNEAGEWMHKQGAIRTQQSAYQNAYSLDSMFIDHRK</sequence>
<evidence type="ECO:0008006" key="4">
    <source>
        <dbReference type="Google" id="ProtNLM"/>
    </source>
</evidence>